<evidence type="ECO:0000313" key="2">
    <source>
        <dbReference type="EMBL" id="CAG9136629.1"/>
    </source>
</evidence>
<evidence type="ECO:0000256" key="1">
    <source>
        <dbReference type="SAM" id="MobiDB-lite"/>
    </source>
</evidence>
<feature type="region of interest" description="Disordered" evidence="1">
    <location>
        <begin position="30"/>
        <end position="54"/>
    </location>
</feature>
<comment type="caution">
    <text evidence="2">The sequence shown here is derived from an EMBL/GenBank/DDBJ whole genome shotgun (WGS) entry which is preliminary data.</text>
</comment>
<dbReference type="Proteomes" id="UP000653454">
    <property type="component" value="Unassembled WGS sequence"/>
</dbReference>
<proteinExistence type="predicted"/>
<organism evidence="2 3">
    <name type="scientific">Plutella xylostella</name>
    <name type="common">Diamondback moth</name>
    <name type="synonym">Plutella maculipennis</name>
    <dbReference type="NCBI Taxonomy" id="51655"/>
    <lineage>
        <taxon>Eukaryota</taxon>
        <taxon>Metazoa</taxon>
        <taxon>Ecdysozoa</taxon>
        <taxon>Arthropoda</taxon>
        <taxon>Hexapoda</taxon>
        <taxon>Insecta</taxon>
        <taxon>Pterygota</taxon>
        <taxon>Neoptera</taxon>
        <taxon>Endopterygota</taxon>
        <taxon>Lepidoptera</taxon>
        <taxon>Glossata</taxon>
        <taxon>Ditrysia</taxon>
        <taxon>Yponomeutoidea</taxon>
        <taxon>Plutellidae</taxon>
        <taxon>Plutella</taxon>
    </lineage>
</organism>
<evidence type="ECO:0000313" key="3">
    <source>
        <dbReference type="Proteomes" id="UP000653454"/>
    </source>
</evidence>
<dbReference type="EMBL" id="CAJHNJ030000151">
    <property type="protein sequence ID" value="CAG9136629.1"/>
    <property type="molecule type" value="Genomic_DNA"/>
</dbReference>
<feature type="compositionally biased region" description="Basic and acidic residues" evidence="1">
    <location>
        <begin position="34"/>
        <end position="45"/>
    </location>
</feature>
<gene>
    <name evidence="2" type="ORF">PLXY2_LOCUS14890</name>
</gene>
<name>A0A8S4G914_PLUXY</name>
<reference evidence="2" key="1">
    <citation type="submission" date="2020-11" db="EMBL/GenBank/DDBJ databases">
        <authorList>
            <person name="Whiteford S."/>
        </authorList>
    </citation>
    <scope>NUCLEOTIDE SEQUENCE</scope>
</reference>
<accession>A0A8S4G914</accession>
<keyword evidence="3" id="KW-1185">Reference proteome</keyword>
<protein>
    <submittedName>
        <fullName evidence="2">(diamondback moth) hypothetical protein</fullName>
    </submittedName>
</protein>
<sequence>MALTQHVLYKKVYSAGNSARTSDFRICEPLQRSSAERAPGRRASERPGAASERL</sequence>
<dbReference type="AlphaFoldDB" id="A0A8S4G914"/>